<protein>
    <submittedName>
        <fullName evidence="3">Uncharacterized protein</fullName>
    </submittedName>
</protein>
<dbReference type="InterPro" id="IPR003676">
    <property type="entry name" value="SAUR_fam"/>
</dbReference>
<dbReference type="EMBL" id="JBJXBP010000004">
    <property type="protein sequence ID" value="KAL3835728.1"/>
    <property type="molecule type" value="Genomic_DNA"/>
</dbReference>
<evidence type="ECO:0000256" key="1">
    <source>
        <dbReference type="ARBA" id="ARBA00006974"/>
    </source>
</evidence>
<comment type="caution">
    <text evidence="3">The sequence shown here is derived from an EMBL/GenBank/DDBJ whole genome shotgun (WGS) entry which is preliminary data.</text>
</comment>
<dbReference type="PANTHER" id="PTHR31374">
    <property type="entry name" value="AUXIN-INDUCED PROTEIN-LIKE-RELATED"/>
    <property type="match status" value="1"/>
</dbReference>
<feature type="compositionally biased region" description="Basic residues" evidence="2">
    <location>
        <begin position="51"/>
        <end position="66"/>
    </location>
</feature>
<evidence type="ECO:0000313" key="4">
    <source>
        <dbReference type="Proteomes" id="UP001634393"/>
    </source>
</evidence>
<name>A0ABD3THV0_9LAMI</name>
<reference evidence="3 4" key="1">
    <citation type="submission" date="2024-12" db="EMBL/GenBank/DDBJ databases">
        <title>The unique morphological basis and parallel evolutionary history of personate flowers in Penstemon.</title>
        <authorList>
            <person name="Depatie T.H."/>
            <person name="Wessinger C.A."/>
        </authorList>
    </citation>
    <scope>NUCLEOTIDE SEQUENCE [LARGE SCALE GENOMIC DNA]</scope>
    <source>
        <strain evidence="3">WTNN_2</strain>
        <tissue evidence="3">Leaf</tissue>
    </source>
</reference>
<proteinExistence type="inferred from homology"/>
<dbReference type="PANTHER" id="PTHR31374:SF118">
    <property type="entry name" value="OS01G0924966 PROTEIN"/>
    <property type="match status" value="1"/>
</dbReference>
<evidence type="ECO:0000313" key="3">
    <source>
        <dbReference type="EMBL" id="KAL3835728.1"/>
    </source>
</evidence>
<dbReference type="AlphaFoldDB" id="A0ABD3THV0"/>
<dbReference type="Proteomes" id="UP001634393">
    <property type="component" value="Unassembled WGS sequence"/>
</dbReference>
<organism evidence="3 4">
    <name type="scientific">Penstemon smallii</name>
    <dbReference type="NCBI Taxonomy" id="265156"/>
    <lineage>
        <taxon>Eukaryota</taxon>
        <taxon>Viridiplantae</taxon>
        <taxon>Streptophyta</taxon>
        <taxon>Embryophyta</taxon>
        <taxon>Tracheophyta</taxon>
        <taxon>Spermatophyta</taxon>
        <taxon>Magnoliopsida</taxon>
        <taxon>eudicotyledons</taxon>
        <taxon>Gunneridae</taxon>
        <taxon>Pentapetalae</taxon>
        <taxon>asterids</taxon>
        <taxon>lamiids</taxon>
        <taxon>Lamiales</taxon>
        <taxon>Plantaginaceae</taxon>
        <taxon>Cheloneae</taxon>
        <taxon>Penstemon</taxon>
    </lineage>
</organism>
<evidence type="ECO:0000256" key="2">
    <source>
        <dbReference type="SAM" id="MobiDB-lite"/>
    </source>
</evidence>
<keyword evidence="4" id="KW-1185">Reference proteome</keyword>
<accession>A0ABD3THV0</accession>
<comment type="similarity">
    <text evidence="1">Belongs to the ARG7 family.</text>
</comment>
<feature type="region of interest" description="Disordered" evidence="2">
    <location>
        <begin position="50"/>
        <end position="75"/>
    </location>
</feature>
<sequence length="181" mass="20888">MMSNTMRPRMKVMFNIVYDRGLISKTWERCKSFSGSIAIGRKQIEGNGLKTKSKSWSHGLSHRHHHQDQGKLGALKRSNNRVTPLGCFSIYVGPERQRFVIKTEYVNHHLFKMLLEEAESEYGYSSEGPLMLPCEVSQFVKVLMEMDCEEIGKQHGWRFVSRSHSSNYHLLTPSRLVVNLS</sequence>
<gene>
    <name evidence="3" type="ORF">ACJIZ3_010464</name>
</gene>
<dbReference type="Pfam" id="PF02519">
    <property type="entry name" value="Auxin_inducible"/>
    <property type="match status" value="1"/>
</dbReference>